<sequence length="58" mass="5709">MSFSCRATAMALSSFNSSVASSLSSMMMEQWGPRSSFIGHTGGVSGGGGCGTGVAIAT</sequence>
<accession>A0A0A9A1C4</accession>
<proteinExistence type="predicted"/>
<dbReference type="EMBL" id="GBRH01252451">
    <property type="protein sequence ID" value="JAD45444.1"/>
    <property type="molecule type" value="Transcribed_RNA"/>
</dbReference>
<reference evidence="1" key="1">
    <citation type="submission" date="2014-09" db="EMBL/GenBank/DDBJ databases">
        <authorList>
            <person name="Magalhaes I.L.F."/>
            <person name="Oliveira U."/>
            <person name="Santos F.R."/>
            <person name="Vidigal T.H.D.A."/>
            <person name="Brescovit A.D."/>
            <person name="Santos A.J."/>
        </authorList>
    </citation>
    <scope>NUCLEOTIDE SEQUENCE</scope>
    <source>
        <tissue evidence="1">Shoot tissue taken approximately 20 cm above the soil surface</tissue>
    </source>
</reference>
<protein>
    <submittedName>
        <fullName evidence="1">Uncharacterized protein</fullName>
    </submittedName>
</protein>
<dbReference type="AlphaFoldDB" id="A0A0A9A1C4"/>
<reference evidence="1" key="2">
    <citation type="journal article" date="2015" name="Data Brief">
        <title>Shoot transcriptome of the giant reed, Arundo donax.</title>
        <authorList>
            <person name="Barrero R.A."/>
            <person name="Guerrero F.D."/>
            <person name="Moolhuijzen P."/>
            <person name="Goolsby J.A."/>
            <person name="Tidwell J."/>
            <person name="Bellgard S.E."/>
            <person name="Bellgard M.I."/>
        </authorList>
    </citation>
    <scope>NUCLEOTIDE SEQUENCE</scope>
    <source>
        <tissue evidence="1">Shoot tissue taken approximately 20 cm above the soil surface</tissue>
    </source>
</reference>
<organism evidence="1">
    <name type="scientific">Arundo donax</name>
    <name type="common">Giant reed</name>
    <name type="synonym">Donax arundinaceus</name>
    <dbReference type="NCBI Taxonomy" id="35708"/>
    <lineage>
        <taxon>Eukaryota</taxon>
        <taxon>Viridiplantae</taxon>
        <taxon>Streptophyta</taxon>
        <taxon>Embryophyta</taxon>
        <taxon>Tracheophyta</taxon>
        <taxon>Spermatophyta</taxon>
        <taxon>Magnoliopsida</taxon>
        <taxon>Liliopsida</taxon>
        <taxon>Poales</taxon>
        <taxon>Poaceae</taxon>
        <taxon>PACMAD clade</taxon>
        <taxon>Arundinoideae</taxon>
        <taxon>Arundineae</taxon>
        <taxon>Arundo</taxon>
    </lineage>
</organism>
<name>A0A0A9A1C4_ARUDO</name>
<evidence type="ECO:0000313" key="1">
    <source>
        <dbReference type="EMBL" id="JAD45444.1"/>
    </source>
</evidence>